<dbReference type="EMBL" id="CM039439">
    <property type="protein sequence ID" value="KAI4297960.1"/>
    <property type="molecule type" value="Genomic_DNA"/>
</dbReference>
<protein>
    <submittedName>
        <fullName evidence="1">Uncharacterized protein</fullName>
    </submittedName>
</protein>
<organism evidence="1 2">
    <name type="scientific">Bauhinia variegata</name>
    <name type="common">Purple orchid tree</name>
    <name type="synonym">Phanera variegata</name>
    <dbReference type="NCBI Taxonomy" id="167791"/>
    <lineage>
        <taxon>Eukaryota</taxon>
        <taxon>Viridiplantae</taxon>
        <taxon>Streptophyta</taxon>
        <taxon>Embryophyta</taxon>
        <taxon>Tracheophyta</taxon>
        <taxon>Spermatophyta</taxon>
        <taxon>Magnoliopsida</taxon>
        <taxon>eudicotyledons</taxon>
        <taxon>Gunneridae</taxon>
        <taxon>Pentapetalae</taxon>
        <taxon>rosids</taxon>
        <taxon>fabids</taxon>
        <taxon>Fabales</taxon>
        <taxon>Fabaceae</taxon>
        <taxon>Cercidoideae</taxon>
        <taxon>Cercideae</taxon>
        <taxon>Bauhiniinae</taxon>
        <taxon>Bauhinia</taxon>
    </lineage>
</organism>
<accession>A0ACB9KL98</accession>
<gene>
    <name evidence="1" type="ORF">L6164_037813</name>
</gene>
<reference evidence="1 2" key="1">
    <citation type="journal article" date="2022" name="DNA Res.">
        <title>Chromosomal-level genome assembly of the orchid tree Bauhinia variegata (Leguminosae; Cercidoideae) supports the allotetraploid origin hypothesis of Bauhinia.</title>
        <authorList>
            <person name="Zhong Y."/>
            <person name="Chen Y."/>
            <person name="Zheng D."/>
            <person name="Pang J."/>
            <person name="Liu Y."/>
            <person name="Luo S."/>
            <person name="Meng S."/>
            <person name="Qian L."/>
            <person name="Wei D."/>
            <person name="Dai S."/>
            <person name="Zhou R."/>
        </authorList>
    </citation>
    <scope>NUCLEOTIDE SEQUENCE [LARGE SCALE GENOMIC DNA]</scope>
    <source>
        <strain evidence="1">BV-YZ2020</strain>
    </source>
</reference>
<evidence type="ECO:0000313" key="1">
    <source>
        <dbReference type="EMBL" id="KAI4297960.1"/>
    </source>
</evidence>
<comment type="caution">
    <text evidence="1">The sequence shown here is derived from an EMBL/GenBank/DDBJ whole genome shotgun (WGS) entry which is preliminary data.</text>
</comment>
<sequence length="89" mass="10852">MMLHEHHIDRIMELSPYSNIREEAYSFLEDRLKHFNSLEHDFQRHLMDAFLQGFKNDLDHNGRQSDLYQKFYSHFTDENFRRAIGLPLP</sequence>
<keyword evidence="2" id="KW-1185">Reference proteome</keyword>
<evidence type="ECO:0000313" key="2">
    <source>
        <dbReference type="Proteomes" id="UP000828941"/>
    </source>
</evidence>
<name>A0ACB9KL98_BAUVA</name>
<dbReference type="Proteomes" id="UP000828941">
    <property type="component" value="Chromosome 14"/>
</dbReference>
<proteinExistence type="predicted"/>